<feature type="compositionally biased region" description="Polar residues" evidence="1">
    <location>
        <begin position="65"/>
        <end position="77"/>
    </location>
</feature>
<sequence length="137" mass="15520">MSLSWFFSNKKKTSDTELPENATESHSDDYVFVDKKEDTQSDSRYGGHCHYPELPYSLVPDSSKAPPNSSTNSTLNVPQNQNFLYGVPFKLTVDNGSFIYNSVNGSRIHANDVLSHILQLNLESFEYDFQVEKSMVL</sequence>
<organism evidence="2 3">
    <name type="scientific">Zootermopsis nevadensis</name>
    <name type="common">Dampwood termite</name>
    <dbReference type="NCBI Taxonomy" id="136037"/>
    <lineage>
        <taxon>Eukaryota</taxon>
        <taxon>Metazoa</taxon>
        <taxon>Ecdysozoa</taxon>
        <taxon>Arthropoda</taxon>
        <taxon>Hexapoda</taxon>
        <taxon>Insecta</taxon>
        <taxon>Pterygota</taxon>
        <taxon>Neoptera</taxon>
        <taxon>Polyneoptera</taxon>
        <taxon>Dictyoptera</taxon>
        <taxon>Blattodea</taxon>
        <taxon>Blattoidea</taxon>
        <taxon>Termitoidae</taxon>
        <taxon>Termopsidae</taxon>
        <taxon>Zootermopsis</taxon>
    </lineage>
</organism>
<feature type="region of interest" description="Disordered" evidence="1">
    <location>
        <begin position="1"/>
        <end position="31"/>
    </location>
</feature>
<dbReference type="InParanoid" id="A0A067R2F4"/>
<evidence type="ECO:0000313" key="2">
    <source>
        <dbReference type="EMBL" id="KDR16177.1"/>
    </source>
</evidence>
<evidence type="ECO:0000313" key="3">
    <source>
        <dbReference type="Proteomes" id="UP000027135"/>
    </source>
</evidence>
<accession>A0A067R2F4</accession>
<feature type="region of interest" description="Disordered" evidence="1">
    <location>
        <begin position="56"/>
        <end position="77"/>
    </location>
</feature>
<gene>
    <name evidence="2" type="ORF">L798_09591</name>
</gene>
<keyword evidence="3" id="KW-1185">Reference proteome</keyword>
<dbReference type="Proteomes" id="UP000027135">
    <property type="component" value="Unassembled WGS sequence"/>
</dbReference>
<evidence type="ECO:0008006" key="4">
    <source>
        <dbReference type="Google" id="ProtNLM"/>
    </source>
</evidence>
<evidence type="ECO:0000256" key="1">
    <source>
        <dbReference type="SAM" id="MobiDB-lite"/>
    </source>
</evidence>
<dbReference type="AlphaFoldDB" id="A0A067R2F4"/>
<protein>
    <recommendedName>
        <fullName evidence="4">UMA domain-containing protein</fullName>
    </recommendedName>
</protein>
<proteinExistence type="predicted"/>
<reference evidence="2 3" key="1">
    <citation type="journal article" date="2014" name="Nat. Commun.">
        <title>Molecular traces of alternative social organization in a termite genome.</title>
        <authorList>
            <person name="Terrapon N."/>
            <person name="Li C."/>
            <person name="Robertson H.M."/>
            <person name="Ji L."/>
            <person name="Meng X."/>
            <person name="Booth W."/>
            <person name="Chen Z."/>
            <person name="Childers C.P."/>
            <person name="Glastad K.M."/>
            <person name="Gokhale K."/>
            <person name="Gowin J."/>
            <person name="Gronenberg W."/>
            <person name="Hermansen R.A."/>
            <person name="Hu H."/>
            <person name="Hunt B.G."/>
            <person name="Huylmans A.K."/>
            <person name="Khalil S.M."/>
            <person name="Mitchell R.D."/>
            <person name="Munoz-Torres M.C."/>
            <person name="Mustard J.A."/>
            <person name="Pan H."/>
            <person name="Reese J.T."/>
            <person name="Scharf M.E."/>
            <person name="Sun F."/>
            <person name="Vogel H."/>
            <person name="Xiao J."/>
            <person name="Yang W."/>
            <person name="Yang Z."/>
            <person name="Yang Z."/>
            <person name="Zhou J."/>
            <person name="Zhu J."/>
            <person name="Brent C.S."/>
            <person name="Elsik C.G."/>
            <person name="Goodisman M.A."/>
            <person name="Liberles D.A."/>
            <person name="Roe R.M."/>
            <person name="Vargo E.L."/>
            <person name="Vilcinskas A."/>
            <person name="Wang J."/>
            <person name="Bornberg-Bauer E."/>
            <person name="Korb J."/>
            <person name="Zhang G."/>
            <person name="Liebig J."/>
        </authorList>
    </citation>
    <scope>NUCLEOTIDE SEQUENCE [LARGE SCALE GENOMIC DNA]</scope>
    <source>
        <tissue evidence="2">Whole organism</tissue>
    </source>
</reference>
<name>A0A067R2F4_ZOONE</name>
<dbReference type="EMBL" id="KK852804">
    <property type="protein sequence ID" value="KDR16177.1"/>
    <property type="molecule type" value="Genomic_DNA"/>
</dbReference>